<reference evidence="1 2" key="1">
    <citation type="submission" date="2021-01" db="EMBL/GenBank/DDBJ databases">
        <title>Genomic Encyclopedia of Type Strains, Phase IV (KMG-IV): sequencing the most valuable type-strain genomes for metagenomic binning, comparative biology and taxonomic classification.</title>
        <authorList>
            <person name="Goeker M."/>
        </authorList>
    </citation>
    <scope>NUCLEOTIDE SEQUENCE [LARGE SCALE GENOMIC DNA]</scope>
    <source>
        <strain evidence="1 2">DSM 25540</strain>
    </source>
</reference>
<organism evidence="1 2">
    <name type="scientific">Geomicrobium sediminis</name>
    <dbReference type="NCBI Taxonomy" id="1347788"/>
    <lineage>
        <taxon>Bacteria</taxon>
        <taxon>Bacillati</taxon>
        <taxon>Bacillota</taxon>
        <taxon>Bacilli</taxon>
        <taxon>Bacillales</taxon>
        <taxon>Geomicrobium</taxon>
    </lineage>
</organism>
<proteinExistence type="predicted"/>
<dbReference type="RefSeq" id="WP_239575680.1">
    <property type="nucleotide sequence ID" value="NZ_JAFBEC010000012.1"/>
</dbReference>
<protein>
    <recommendedName>
        <fullName evidence="3">ICEBs1 excisionase</fullName>
    </recommendedName>
</protein>
<sequence length="63" mass="7575">MMYEFLTPDDIQKILKVKQAKAYEIIRILNAEMKQDGYMVIPGKVNKEKFEERYIYKRTVEVS</sequence>
<dbReference type="Proteomes" id="UP000741863">
    <property type="component" value="Unassembled WGS sequence"/>
</dbReference>
<gene>
    <name evidence="1" type="ORF">JOD17_003540</name>
</gene>
<dbReference type="EMBL" id="JAFBEC010000012">
    <property type="protein sequence ID" value="MBM7634434.1"/>
    <property type="molecule type" value="Genomic_DNA"/>
</dbReference>
<comment type="caution">
    <text evidence="1">The sequence shown here is derived from an EMBL/GenBank/DDBJ whole genome shotgun (WGS) entry which is preliminary data.</text>
</comment>
<dbReference type="NCBIfam" id="NF047858">
    <property type="entry name" value="ICEBs1XisBacil"/>
    <property type="match status" value="1"/>
</dbReference>
<evidence type="ECO:0000313" key="2">
    <source>
        <dbReference type="Proteomes" id="UP000741863"/>
    </source>
</evidence>
<keyword evidence="2" id="KW-1185">Reference proteome</keyword>
<evidence type="ECO:0008006" key="3">
    <source>
        <dbReference type="Google" id="ProtNLM"/>
    </source>
</evidence>
<evidence type="ECO:0000313" key="1">
    <source>
        <dbReference type="EMBL" id="MBM7634434.1"/>
    </source>
</evidence>
<name>A0ABS2PG71_9BACL</name>
<accession>A0ABS2PG71</accession>